<accession>R4YWI5</accession>
<gene>
    <name evidence="2" type="ORF">BN381_130132</name>
</gene>
<keyword evidence="2" id="KW-0456">Lyase</keyword>
<reference evidence="2 3" key="1">
    <citation type="journal article" date="2013" name="ISME J.">
        <title>Metabolic model for the filamentous 'Candidatus Microthrix parvicella' based on genomic and metagenomic analyses.</title>
        <authorList>
            <person name="Jon McIlroy S."/>
            <person name="Kristiansen R."/>
            <person name="Albertsen M."/>
            <person name="Michael Karst S."/>
            <person name="Rossetti S."/>
            <person name="Lund Nielsen J."/>
            <person name="Tandoi V."/>
            <person name="James Seviour R."/>
            <person name="Nielsen P.H."/>
        </authorList>
    </citation>
    <scope>NUCLEOTIDE SEQUENCE [LARGE SCALE GENOMIC DNA]</scope>
    <source>
        <strain evidence="2 3">RN1</strain>
    </source>
</reference>
<dbReference type="PANTHER" id="PTHR43684">
    <property type="match status" value="1"/>
</dbReference>
<dbReference type="CDD" id="cd06558">
    <property type="entry name" value="crotonase-like"/>
    <property type="match status" value="1"/>
</dbReference>
<dbReference type="NCBIfam" id="NF006109">
    <property type="entry name" value="PRK08260.1"/>
    <property type="match status" value="1"/>
</dbReference>
<proteinExistence type="inferred from homology"/>
<sequence>MGNDFETIRYEVSDQIATLTLDRPERLNAFTSLMAAEIIAVLDLVDADDDVRALIITGEGKAFCAGADLAAGTSTFDYEARGDSVFGGDEADAAGDDPVVAFYGGIDDMRGDGPDAIRDTGGIVVLRMFRCTKPIIAAIGGDAVGIGVTMCLPADIRMASRTARFGFVFNARGLVPEATSSWFLPRIVGISTALEWCYTAGLVRADQALTAGLVRSLHAPHELVEDARKLARRFIAGSAPVSAALTRQMMWRGLGAAHPMEAHRIDSRAVVAQGRGSDAAEGIGSFLEKRPPVWTQSLPADLPDWYPWWDEPTFT</sequence>
<dbReference type="Proteomes" id="UP000018291">
    <property type="component" value="Unassembled WGS sequence"/>
</dbReference>
<dbReference type="InterPro" id="IPR051053">
    <property type="entry name" value="ECH/Chromodomain_protein"/>
</dbReference>
<evidence type="ECO:0000313" key="2">
    <source>
        <dbReference type="EMBL" id="CCM62574.1"/>
    </source>
</evidence>
<dbReference type="Gene3D" id="1.10.12.10">
    <property type="entry name" value="Lyase 2-enoyl-coa Hydratase, Chain A, domain 2"/>
    <property type="match status" value="1"/>
</dbReference>
<dbReference type="EMBL" id="CANL01000005">
    <property type="protein sequence ID" value="CCM62574.1"/>
    <property type="molecule type" value="Genomic_DNA"/>
</dbReference>
<keyword evidence="2" id="KW-0413">Isomerase</keyword>
<protein>
    <submittedName>
        <fullName evidence="2">Putative Enoyl-CoA hydratase/isomerase</fullName>
        <ecNumber evidence="2">4.2.1.-</ecNumber>
    </submittedName>
</protein>
<organism evidence="2 3">
    <name type="scientific">Candidatus Neomicrothrix parvicella RN1</name>
    <dbReference type="NCBI Taxonomy" id="1229780"/>
    <lineage>
        <taxon>Bacteria</taxon>
        <taxon>Bacillati</taxon>
        <taxon>Actinomycetota</taxon>
        <taxon>Acidimicrobiia</taxon>
        <taxon>Acidimicrobiales</taxon>
        <taxon>Microthrixaceae</taxon>
        <taxon>Candidatus Neomicrothrix</taxon>
    </lineage>
</organism>
<dbReference type="InterPro" id="IPR001753">
    <property type="entry name" value="Enoyl-CoA_hydra/iso"/>
</dbReference>
<dbReference type="HOGENOM" id="CLU_009834_7_2_11"/>
<evidence type="ECO:0000313" key="3">
    <source>
        <dbReference type="Proteomes" id="UP000018291"/>
    </source>
</evidence>
<dbReference type="RefSeq" id="WP_012224079.1">
    <property type="nucleotide sequence ID" value="NZ_HG422565.1"/>
</dbReference>
<dbReference type="EC" id="4.2.1.-" evidence="2"/>
<comment type="similarity">
    <text evidence="1">Belongs to the enoyl-CoA hydratase/isomerase family.</text>
</comment>
<dbReference type="InterPro" id="IPR029045">
    <property type="entry name" value="ClpP/crotonase-like_dom_sf"/>
</dbReference>
<evidence type="ECO:0000256" key="1">
    <source>
        <dbReference type="ARBA" id="ARBA00005254"/>
    </source>
</evidence>
<dbReference type="STRING" id="1229780.BN381_130132"/>
<dbReference type="OrthoDB" id="9777711at2"/>
<dbReference type="Gene3D" id="3.90.226.10">
    <property type="entry name" value="2-enoyl-CoA Hydratase, Chain A, domain 1"/>
    <property type="match status" value="1"/>
</dbReference>
<keyword evidence="3" id="KW-1185">Reference proteome</keyword>
<dbReference type="InterPro" id="IPR014748">
    <property type="entry name" value="Enoyl-CoA_hydra_C"/>
</dbReference>
<dbReference type="GO" id="GO:0016853">
    <property type="term" value="F:isomerase activity"/>
    <property type="evidence" value="ECO:0007669"/>
    <property type="project" value="UniProtKB-KW"/>
</dbReference>
<comment type="caution">
    <text evidence="2">The sequence shown here is derived from an EMBL/GenBank/DDBJ whole genome shotgun (WGS) entry which is preliminary data.</text>
</comment>
<dbReference type="PANTHER" id="PTHR43684:SF4">
    <property type="entry name" value="ENOYL-COA HYDRATASE_ISOMERASE FAMILY PROTEIN (AFU_ORTHOLOGUE AFUA_1G01890)"/>
    <property type="match status" value="1"/>
</dbReference>
<dbReference type="SUPFAM" id="SSF52096">
    <property type="entry name" value="ClpP/crotonase"/>
    <property type="match status" value="1"/>
</dbReference>
<dbReference type="AlphaFoldDB" id="R4YWI5"/>
<dbReference type="eggNOG" id="COG1024">
    <property type="taxonomic scope" value="Bacteria"/>
</dbReference>
<dbReference type="GO" id="GO:0016829">
    <property type="term" value="F:lyase activity"/>
    <property type="evidence" value="ECO:0007669"/>
    <property type="project" value="UniProtKB-KW"/>
</dbReference>
<dbReference type="Pfam" id="PF00378">
    <property type="entry name" value="ECH_1"/>
    <property type="match status" value="2"/>
</dbReference>
<name>R4YWI5_9ACTN</name>